<dbReference type="PANTHER" id="PTHR30548">
    <property type="entry name" value="2-HYDROXYGLUTARYL-COA DEHYDRATASE, D-COMPONENT-RELATED"/>
    <property type="match status" value="1"/>
</dbReference>
<proteinExistence type="inferred from homology"/>
<organism evidence="5 6">
    <name type="scientific">Desulfomonile tiedjei</name>
    <dbReference type="NCBI Taxonomy" id="2358"/>
    <lineage>
        <taxon>Bacteria</taxon>
        <taxon>Pseudomonadati</taxon>
        <taxon>Thermodesulfobacteriota</taxon>
        <taxon>Desulfomonilia</taxon>
        <taxon>Desulfomonilales</taxon>
        <taxon>Desulfomonilaceae</taxon>
        <taxon>Desulfomonile</taxon>
    </lineage>
</organism>
<evidence type="ECO:0000256" key="1">
    <source>
        <dbReference type="ARBA" id="ARBA00005806"/>
    </source>
</evidence>
<comment type="caution">
    <text evidence="5">The sequence shown here is derived from an EMBL/GenBank/DDBJ whole genome shotgun (WGS) entry which is preliminary data.</text>
</comment>
<keyword evidence="3" id="KW-0408">Iron</keyword>
<dbReference type="AlphaFoldDB" id="A0A9D6Z247"/>
<evidence type="ECO:0000256" key="4">
    <source>
        <dbReference type="ARBA" id="ARBA00023014"/>
    </source>
</evidence>
<dbReference type="Proteomes" id="UP000807825">
    <property type="component" value="Unassembled WGS sequence"/>
</dbReference>
<evidence type="ECO:0000256" key="3">
    <source>
        <dbReference type="ARBA" id="ARBA00023004"/>
    </source>
</evidence>
<name>A0A9D6Z247_9BACT</name>
<keyword evidence="2" id="KW-0479">Metal-binding</keyword>
<dbReference type="InterPro" id="IPR010327">
    <property type="entry name" value="FldB/FldC_alpha/beta"/>
</dbReference>
<dbReference type="Pfam" id="PF06050">
    <property type="entry name" value="HGD-D"/>
    <property type="match status" value="1"/>
</dbReference>
<reference evidence="5" key="1">
    <citation type="submission" date="2020-07" db="EMBL/GenBank/DDBJ databases">
        <title>Huge and variable diversity of episymbiotic CPR bacteria and DPANN archaea in groundwater ecosystems.</title>
        <authorList>
            <person name="He C.Y."/>
            <person name="Keren R."/>
            <person name="Whittaker M."/>
            <person name="Farag I.F."/>
            <person name="Doudna J."/>
            <person name="Cate J.H.D."/>
            <person name="Banfield J.F."/>
        </authorList>
    </citation>
    <scope>NUCLEOTIDE SEQUENCE</scope>
    <source>
        <strain evidence="5">NC_groundwater_1664_Pr3_B-0.1um_52_9</strain>
    </source>
</reference>
<sequence>MSVQDPWKPFLEVMEAPWEKALQWKTANNGKIIGHLLPDVPEEILHAAGALPVAIEGAGVQVSRAQAHIPGYTCTHAMGALELGLKGDLKALDGMVIPYVCDTTRNLFHIWDACFPQIKNEFLRLPKRMNHAAAREYLRAEFGRLFQWAGQLTGLQAGSEELASSVKLYDKSRARLRHAYLKHQEQPSLWTAERVGLLIASALRAPREDHLAWMDSLPWDEKTSDGPGARIPVYVRGKVWDPPGILNLLDSLGMLVVRDEIVTGFRGIEFDAGSDGDPLDALVERHFSTLPYPGYHLDPNQAVTGFVERVRASGAQGVIFLNPKFCEAAGFDTPDFNKALTDAKIPSLILETSARGASPDQVRLRLEAFGEMISGDLP</sequence>
<evidence type="ECO:0000313" key="5">
    <source>
        <dbReference type="EMBL" id="MBI5248385.1"/>
    </source>
</evidence>
<dbReference type="GO" id="GO:0051536">
    <property type="term" value="F:iron-sulfur cluster binding"/>
    <property type="evidence" value="ECO:0007669"/>
    <property type="project" value="UniProtKB-KW"/>
</dbReference>
<dbReference type="EMBL" id="JACRDE010000081">
    <property type="protein sequence ID" value="MBI5248385.1"/>
    <property type="molecule type" value="Genomic_DNA"/>
</dbReference>
<gene>
    <name evidence="5" type="ORF">HY912_02725</name>
</gene>
<accession>A0A9D6Z247</accession>
<dbReference type="PANTHER" id="PTHR30548:SF5">
    <property type="entry name" value="SUBUNIT OF OXYGEN-SENSITIVE 2-HYDROXYISOCAPROYL-COA DEHYDRATASE"/>
    <property type="match status" value="1"/>
</dbReference>
<evidence type="ECO:0000313" key="6">
    <source>
        <dbReference type="Proteomes" id="UP000807825"/>
    </source>
</evidence>
<dbReference type="Gene3D" id="3.40.50.11890">
    <property type="match status" value="1"/>
</dbReference>
<evidence type="ECO:0000256" key="2">
    <source>
        <dbReference type="ARBA" id="ARBA00022723"/>
    </source>
</evidence>
<dbReference type="Gene3D" id="1.20.1270.370">
    <property type="match status" value="1"/>
</dbReference>
<comment type="similarity">
    <text evidence="1">Belongs to the FldB/FldC dehydratase alpha/beta subunit family.</text>
</comment>
<dbReference type="Gene3D" id="3.40.50.11900">
    <property type="match status" value="1"/>
</dbReference>
<protein>
    <submittedName>
        <fullName evidence="5">2-hydroxyacyl-CoA dehydratase</fullName>
    </submittedName>
</protein>
<keyword evidence="4" id="KW-0411">Iron-sulfur</keyword>
<dbReference type="GO" id="GO:0046872">
    <property type="term" value="F:metal ion binding"/>
    <property type="evidence" value="ECO:0007669"/>
    <property type="project" value="UniProtKB-KW"/>
</dbReference>